<protein>
    <submittedName>
        <fullName evidence="1">Uncharacterized protein</fullName>
    </submittedName>
</protein>
<reference evidence="1" key="1">
    <citation type="submission" date="2019-04" db="EMBL/GenBank/DDBJ databases">
        <title>Whole genome sequencing of oral phylogroup 2 treponemes.</title>
        <authorList>
            <person name="Chan Y."/>
            <person name="Zeng H.H."/>
            <person name="Yu X.L."/>
            <person name="Leung W.K."/>
            <person name="Watt R.M."/>
        </authorList>
    </citation>
    <scope>NUCLEOTIDE SEQUENCE</scope>
    <source>
        <strain evidence="1">OMZ 847</strain>
    </source>
</reference>
<organism evidence="1 2">
    <name type="scientific">Treponema putidum</name>
    <dbReference type="NCBI Taxonomy" id="221027"/>
    <lineage>
        <taxon>Bacteria</taxon>
        <taxon>Pseudomonadati</taxon>
        <taxon>Spirochaetota</taxon>
        <taxon>Spirochaetia</taxon>
        <taxon>Spirochaetales</taxon>
        <taxon>Treponemataceae</taxon>
        <taxon>Treponema</taxon>
    </lineage>
</organism>
<name>A0ABY5HUP3_9SPIR</name>
<dbReference type="RefSeq" id="WP_255806170.1">
    <property type="nucleotide sequence ID" value="NZ_CP038802.1"/>
</dbReference>
<keyword evidence="2" id="KW-1185">Reference proteome</keyword>
<sequence>MQLTSTKKRDILTSITWDYNLSEAELKNITCSNDMKKKQWLFNRIVYNSQDKLGDLSLFSQTDLRMLFDGFRFSPRFGLTRDSYTALRNTMLNERQYIEKFQWKKI</sequence>
<dbReference type="Proteomes" id="UP001059401">
    <property type="component" value="Chromosome"/>
</dbReference>
<gene>
    <name evidence="1" type="ORF">E4N76_04335</name>
</gene>
<dbReference type="EMBL" id="CP038802">
    <property type="protein sequence ID" value="UTY28289.1"/>
    <property type="molecule type" value="Genomic_DNA"/>
</dbReference>
<evidence type="ECO:0000313" key="2">
    <source>
        <dbReference type="Proteomes" id="UP001059401"/>
    </source>
</evidence>
<proteinExistence type="predicted"/>
<evidence type="ECO:0000313" key="1">
    <source>
        <dbReference type="EMBL" id="UTY28289.1"/>
    </source>
</evidence>
<accession>A0ABY5HUP3</accession>